<sequence length="41" mass="4658">MYLAKKVVMEADMGCSSLCRYDAQRRLPMMQAGGRLEMKST</sequence>
<evidence type="ECO:0000313" key="2">
    <source>
        <dbReference type="Proteomes" id="UP000037122"/>
    </source>
</evidence>
<dbReference type="Proteomes" id="UP000037122">
    <property type="component" value="Unassembled WGS sequence"/>
</dbReference>
<gene>
    <name evidence="1" type="ORF">QG37_02752</name>
</gene>
<dbReference type="AlphaFoldDB" id="A0A0L0P1T4"/>
<proteinExistence type="predicted"/>
<organism evidence="1 2">
    <name type="scientific">Candidozyma auris</name>
    <name type="common">Yeast</name>
    <name type="synonym">Candida auris</name>
    <dbReference type="NCBI Taxonomy" id="498019"/>
    <lineage>
        <taxon>Eukaryota</taxon>
        <taxon>Fungi</taxon>
        <taxon>Dikarya</taxon>
        <taxon>Ascomycota</taxon>
        <taxon>Saccharomycotina</taxon>
        <taxon>Pichiomycetes</taxon>
        <taxon>Metschnikowiaceae</taxon>
        <taxon>Candidozyma</taxon>
    </lineage>
</organism>
<name>A0A0L0P1T4_CANAR</name>
<accession>A0A0L0P1T4</accession>
<evidence type="ECO:0000313" key="1">
    <source>
        <dbReference type="EMBL" id="KNE00214.1"/>
    </source>
</evidence>
<protein>
    <submittedName>
        <fullName evidence="1">Uncharacterized protein</fullName>
    </submittedName>
</protein>
<comment type="caution">
    <text evidence="1">The sequence shown here is derived from an EMBL/GenBank/DDBJ whole genome shotgun (WGS) entry which is preliminary data.</text>
</comment>
<dbReference type="EMBL" id="LGST01000019">
    <property type="protein sequence ID" value="KNE00214.1"/>
    <property type="molecule type" value="Genomic_DNA"/>
</dbReference>
<reference evidence="2" key="1">
    <citation type="journal article" date="2015" name="BMC Genomics">
        <title>Draft genome of a commonly misdiagnosed multidrug resistant pathogen Candida auris.</title>
        <authorList>
            <person name="Chatterjee S."/>
            <person name="Alampalli S.V."/>
            <person name="Nageshan R.K."/>
            <person name="Chettiar S.T."/>
            <person name="Joshi S."/>
            <person name="Tatu U.S."/>
        </authorList>
    </citation>
    <scope>NUCLEOTIDE SEQUENCE [LARGE SCALE GENOMIC DNA]</scope>
    <source>
        <strain evidence="2">6684</strain>
    </source>
</reference>
<dbReference type="VEuPathDB" id="FungiDB:QG37_02752"/>